<reference evidence="2" key="1">
    <citation type="journal article" date="2020" name="Stud. Mycol.">
        <title>101 Dothideomycetes genomes: a test case for predicting lifestyles and emergence of pathogens.</title>
        <authorList>
            <person name="Haridas S."/>
            <person name="Albert R."/>
            <person name="Binder M."/>
            <person name="Bloem J."/>
            <person name="Labutti K."/>
            <person name="Salamov A."/>
            <person name="Andreopoulos B."/>
            <person name="Baker S."/>
            <person name="Barry K."/>
            <person name="Bills G."/>
            <person name="Bluhm B."/>
            <person name="Cannon C."/>
            <person name="Castanera R."/>
            <person name="Culley D."/>
            <person name="Daum C."/>
            <person name="Ezra D."/>
            <person name="Gonzalez J."/>
            <person name="Henrissat B."/>
            <person name="Kuo A."/>
            <person name="Liang C."/>
            <person name="Lipzen A."/>
            <person name="Lutzoni F."/>
            <person name="Magnuson J."/>
            <person name="Mondo S."/>
            <person name="Nolan M."/>
            <person name="Ohm R."/>
            <person name="Pangilinan J."/>
            <person name="Park H.-J."/>
            <person name="Ramirez L."/>
            <person name="Alfaro M."/>
            <person name="Sun H."/>
            <person name="Tritt A."/>
            <person name="Yoshinaga Y."/>
            <person name="Zwiers L.-H."/>
            <person name="Turgeon B."/>
            <person name="Goodwin S."/>
            <person name="Spatafora J."/>
            <person name="Crous P."/>
            <person name="Grigoriev I."/>
        </authorList>
    </citation>
    <scope>NUCLEOTIDE SEQUENCE</scope>
    <source>
        <strain evidence="2">CBS 130266</strain>
    </source>
</reference>
<feature type="domain" description="Heterokaryon incompatibility" evidence="1">
    <location>
        <begin position="49"/>
        <end position="201"/>
    </location>
</feature>
<keyword evidence="3" id="KW-1185">Reference proteome</keyword>
<accession>A0A9P4U0X5</accession>
<evidence type="ECO:0000259" key="1">
    <source>
        <dbReference type="Pfam" id="PF06985"/>
    </source>
</evidence>
<name>A0A9P4U0X5_9PEZI</name>
<dbReference type="Proteomes" id="UP000800235">
    <property type="component" value="Unassembled WGS sequence"/>
</dbReference>
<sequence>MEGNPAPTIYSHPLSEGSIRLLELEPGNESELLRCNLRSALREDVVDTYEAVSYVWGDESKKKTIQCNGIDHSITESLHSLLKTVRYSTKHRLLWADALSINQADNTEKEHQVKQMGEIYKNAKTVLVYLGPDDQNVARDCFDLITDFNTVLDDKLQECDGNIARVKFEPPNKLKNDTKKWQSVVSLSKLKWFERLWVVQEAGLAKDCTALWGRTETLFANIIEMFLWLICKPDISELFCPQVDLKWADIFLRVQCTLGNTITWRNVLPLCSKFNNFYADQGLESSTYFIDVLRTGRTLKATNPQDFVYGLLGSSLAVMDNGRLIVQPHYRGVDSLKEMCLEVASRLLHDPLQAPFLLGNVDHTSTAHIGTEDGWPSWVPRWHLGKWTTQLSTTDNWYLAGGPKDHFRAQVLPNGILSLQGVIFDRLLWKSASLSQGNFSLDSKHWDEETLESKESPYDRLWKSVLDSCPHTIKAQHQELLPLEDVFRVTLCREYPATLGVKLQGVNTKQLRYDLERYAKQMRKAAKSVGKNTVPSPPASNRVVRFAKKLSESYNRHLAHTGDRRLVLTPSFAEEGDLCVVFPGAPVPFLIRRLTDIGYYHLVGDCYIYGTMRGEVLQLVQEGKYTLQTIILR</sequence>
<dbReference type="AlphaFoldDB" id="A0A9P4U0X5"/>
<evidence type="ECO:0000313" key="3">
    <source>
        <dbReference type="Proteomes" id="UP000800235"/>
    </source>
</evidence>
<gene>
    <name evidence="2" type="ORF">EJ08DRAFT_582798</name>
</gene>
<comment type="caution">
    <text evidence="2">The sequence shown here is derived from an EMBL/GenBank/DDBJ whole genome shotgun (WGS) entry which is preliminary data.</text>
</comment>
<dbReference type="PANTHER" id="PTHR24148:SF64">
    <property type="entry name" value="HETEROKARYON INCOMPATIBILITY DOMAIN-CONTAINING PROTEIN"/>
    <property type="match status" value="1"/>
</dbReference>
<proteinExistence type="predicted"/>
<organism evidence="2 3">
    <name type="scientific">Tothia fuscella</name>
    <dbReference type="NCBI Taxonomy" id="1048955"/>
    <lineage>
        <taxon>Eukaryota</taxon>
        <taxon>Fungi</taxon>
        <taxon>Dikarya</taxon>
        <taxon>Ascomycota</taxon>
        <taxon>Pezizomycotina</taxon>
        <taxon>Dothideomycetes</taxon>
        <taxon>Pleosporomycetidae</taxon>
        <taxon>Venturiales</taxon>
        <taxon>Cylindrosympodiaceae</taxon>
        <taxon>Tothia</taxon>
    </lineage>
</organism>
<dbReference type="EMBL" id="MU007018">
    <property type="protein sequence ID" value="KAF2434059.1"/>
    <property type="molecule type" value="Genomic_DNA"/>
</dbReference>
<dbReference type="Pfam" id="PF26639">
    <property type="entry name" value="Het-6_barrel"/>
    <property type="match status" value="1"/>
</dbReference>
<dbReference type="InterPro" id="IPR010730">
    <property type="entry name" value="HET"/>
</dbReference>
<dbReference type="OrthoDB" id="3553147at2759"/>
<evidence type="ECO:0000313" key="2">
    <source>
        <dbReference type="EMBL" id="KAF2434059.1"/>
    </source>
</evidence>
<protein>
    <submittedName>
        <fullName evidence="2">HET-domain-containing protein</fullName>
    </submittedName>
</protein>
<dbReference type="PANTHER" id="PTHR24148">
    <property type="entry name" value="ANKYRIN REPEAT DOMAIN-CONTAINING PROTEIN 39 HOMOLOG-RELATED"/>
    <property type="match status" value="1"/>
</dbReference>
<dbReference type="Pfam" id="PF06985">
    <property type="entry name" value="HET"/>
    <property type="match status" value="1"/>
</dbReference>
<dbReference type="InterPro" id="IPR052895">
    <property type="entry name" value="HetReg/Transcr_Mod"/>
</dbReference>